<protein>
    <submittedName>
        <fullName evidence="1">Uncharacterized protein</fullName>
    </submittedName>
</protein>
<reference evidence="1 2" key="1">
    <citation type="submission" date="2017-02" db="EMBL/GenBank/DDBJ databases">
        <authorList>
            <person name="Peterson S.W."/>
        </authorList>
    </citation>
    <scope>NUCLEOTIDE SEQUENCE [LARGE SCALE GENOMIC DNA]</scope>
    <source>
        <strain evidence="1 2">2B3F</strain>
    </source>
</reference>
<evidence type="ECO:0000313" key="2">
    <source>
        <dbReference type="Proteomes" id="UP000196230"/>
    </source>
</evidence>
<sequence length="37" mass="4057">MHLSGVRSSGLTPADLGGRITARANPLRFHSVRWTTH</sequence>
<dbReference type="Proteomes" id="UP000196230">
    <property type="component" value="Unassembled WGS sequence"/>
</dbReference>
<gene>
    <name evidence="1" type="ORF">FM125_01410</name>
</gene>
<evidence type="ECO:0000313" key="1">
    <source>
        <dbReference type="EMBL" id="SJN17329.1"/>
    </source>
</evidence>
<accession>A0A1R4IC61</accession>
<dbReference type="AlphaFoldDB" id="A0A1R4IC61"/>
<organism evidence="1 2">
    <name type="scientific">Micrococcus lylae</name>
    <dbReference type="NCBI Taxonomy" id="1273"/>
    <lineage>
        <taxon>Bacteria</taxon>
        <taxon>Bacillati</taxon>
        <taxon>Actinomycetota</taxon>
        <taxon>Actinomycetes</taxon>
        <taxon>Micrococcales</taxon>
        <taxon>Micrococcaceae</taxon>
        <taxon>Micrococcus</taxon>
    </lineage>
</organism>
<proteinExistence type="predicted"/>
<name>A0A1R4IC61_9MICC</name>
<dbReference type="EMBL" id="FUKP01000009">
    <property type="protein sequence ID" value="SJN17329.1"/>
    <property type="molecule type" value="Genomic_DNA"/>
</dbReference>